<dbReference type="GO" id="GO:0006415">
    <property type="term" value="P:translational termination"/>
    <property type="evidence" value="ECO:0007669"/>
    <property type="project" value="TreeGrafter"/>
</dbReference>
<sequence>MLNDISRTPTFERDWKRLKRKHYDPAKLRKALQTLMAEDADTLQREYRDHALKGEWLGFRELHIEGDWLLIYRIDHGELCLVLTRTGSHDALFGRGGKNF</sequence>
<accession>A0A4R0TP60</accession>
<dbReference type="AlphaFoldDB" id="A0A4R0TP60"/>
<evidence type="ECO:0000313" key="1">
    <source>
        <dbReference type="EMBL" id="TCE86480.1"/>
    </source>
</evidence>
<dbReference type="PANTHER" id="PTHR40588">
    <property type="entry name" value="MRNA INTERFERASE TOXIN YAFQ"/>
    <property type="match status" value="1"/>
</dbReference>
<organism evidence="1 2">
    <name type="scientific">Bifidobacterium longum subsp. longum</name>
    <dbReference type="NCBI Taxonomy" id="1679"/>
    <lineage>
        <taxon>Bacteria</taxon>
        <taxon>Bacillati</taxon>
        <taxon>Actinomycetota</taxon>
        <taxon>Actinomycetes</taxon>
        <taxon>Bifidobacteriales</taxon>
        <taxon>Bifidobacteriaceae</taxon>
        <taxon>Bifidobacterium</taxon>
    </lineage>
</organism>
<proteinExistence type="predicted"/>
<dbReference type="GO" id="GO:0006402">
    <property type="term" value="P:mRNA catabolic process"/>
    <property type="evidence" value="ECO:0007669"/>
    <property type="project" value="TreeGrafter"/>
</dbReference>
<dbReference type="Pfam" id="PF15738">
    <property type="entry name" value="YafQ_toxin"/>
    <property type="match status" value="1"/>
</dbReference>
<name>A0A4R0TP60_BIFLL</name>
<comment type="caution">
    <text evidence="1">The sequence shown here is derived from an EMBL/GenBank/DDBJ whole genome shotgun (WGS) entry which is preliminary data.</text>
</comment>
<dbReference type="NCBIfam" id="TIGR02385">
    <property type="entry name" value="RelE_StbE"/>
    <property type="match status" value="1"/>
</dbReference>
<dbReference type="InterPro" id="IPR035093">
    <property type="entry name" value="RelE/ParE_toxin_dom_sf"/>
</dbReference>
<dbReference type="PIRSF" id="PIRSF006156">
    <property type="entry name" value="YafQ"/>
    <property type="match status" value="1"/>
</dbReference>
<protein>
    <submittedName>
        <fullName evidence="1">Uncharacterized protein</fullName>
    </submittedName>
</protein>
<dbReference type="InterPro" id="IPR007712">
    <property type="entry name" value="RelE/ParE_toxin"/>
</dbReference>
<dbReference type="Gene3D" id="3.30.2310.20">
    <property type="entry name" value="RelE-like"/>
    <property type="match status" value="1"/>
</dbReference>
<dbReference type="PANTHER" id="PTHR40588:SF1">
    <property type="entry name" value="MRNA INTERFERASE TOXIN YAFQ"/>
    <property type="match status" value="1"/>
</dbReference>
<reference evidence="1 2" key="1">
    <citation type="journal article" date="2018" name="Sci. Rep.">
        <title>Genomic diversity and distribution of Bifidobacterium longum subsp. longum across the human lifespan.</title>
        <authorList>
            <person name="Odamaki T."/>
            <person name="Bottacini F."/>
            <person name="Kato K."/>
            <person name="Mitsuyama E."/>
            <person name="Yoshida K."/>
            <person name="Horigome A."/>
            <person name="Xiao J.Z."/>
            <person name="van Sinderen D."/>
        </authorList>
    </citation>
    <scope>NUCLEOTIDE SEQUENCE [LARGE SCALE GENOMIC DNA]</scope>
    <source>
        <strain evidence="1 2">MCC10070</strain>
    </source>
</reference>
<dbReference type="GO" id="GO:0004521">
    <property type="term" value="F:RNA endonuclease activity"/>
    <property type="evidence" value="ECO:0007669"/>
    <property type="project" value="TreeGrafter"/>
</dbReference>
<dbReference type="RefSeq" id="WP_101014409.1">
    <property type="nucleotide sequence ID" value="NZ_CABWJY010000025.1"/>
</dbReference>
<gene>
    <name evidence="1" type="ORF">MCC10070_0845</name>
</gene>
<dbReference type="EMBL" id="SHRR01000013">
    <property type="protein sequence ID" value="TCE86480.1"/>
    <property type="molecule type" value="Genomic_DNA"/>
</dbReference>
<evidence type="ECO:0000313" key="2">
    <source>
        <dbReference type="Proteomes" id="UP000291814"/>
    </source>
</evidence>
<dbReference type="SUPFAM" id="SSF143011">
    <property type="entry name" value="RelE-like"/>
    <property type="match status" value="1"/>
</dbReference>
<dbReference type="Proteomes" id="UP000291814">
    <property type="component" value="Unassembled WGS sequence"/>
</dbReference>
<dbReference type="InterPro" id="IPR004386">
    <property type="entry name" value="Toxin_YafQ-like"/>
</dbReference>